<organism evidence="1 2">
    <name type="scientific">Bombardia bombarda</name>
    <dbReference type="NCBI Taxonomy" id="252184"/>
    <lineage>
        <taxon>Eukaryota</taxon>
        <taxon>Fungi</taxon>
        <taxon>Dikarya</taxon>
        <taxon>Ascomycota</taxon>
        <taxon>Pezizomycotina</taxon>
        <taxon>Sordariomycetes</taxon>
        <taxon>Sordariomycetidae</taxon>
        <taxon>Sordariales</taxon>
        <taxon>Lasiosphaeriaceae</taxon>
        <taxon>Bombardia</taxon>
    </lineage>
</organism>
<proteinExistence type="predicted"/>
<dbReference type="AlphaFoldDB" id="A0AA39X961"/>
<evidence type="ECO:0000313" key="2">
    <source>
        <dbReference type="Proteomes" id="UP001174934"/>
    </source>
</evidence>
<reference evidence="1" key="1">
    <citation type="submission" date="2023-06" db="EMBL/GenBank/DDBJ databases">
        <title>Genome-scale phylogeny and comparative genomics of the fungal order Sordariales.</title>
        <authorList>
            <consortium name="Lawrence Berkeley National Laboratory"/>
            <person name="Hensen N."/>
            <person name="Bonometti L."/>
            <person name="Westerberg I."/>
            <person name="Brannstrom I.O."/>
            <person name="Guillou S."/>
            <person name="Cros-Aarteil S."/>
            <person name="Calhoun S."/>
            <person name="Haridas S."/>
            <person name="Kuo A."/>
            <person name="Mondo S."/>
            <person name="Pangilinan J."/>
            <person name="Riley R."/>
            <person name="LaButti K."/>
            <person name="Andreopoulos B."/>
            <person name="Lipzen A."/>
            <person name="Chen C."/>
            <person name="Yanf M."/>
            <person name="Daum C."/>
            <person name="Ng V."/>
            <person name="Clum A."/>
            <person name="Steindorff A."/>
            <person name="Ohm R."/>
            <person name="Martin F."/>
            <person name="Silar P."/>
            <person name="Natvig D."/>
            <person name="Lalanne C."/>
            <person name="Gautier V."/>
            <person name="Ament-velasquez S.L."/>
            <person name="Kruys A."/>
            <person name="Hutchinson M.I."/>
            <person name="Powell A.J."/>
            <person name="Barry K."/>
            <person name="Miller A.N."/>
            <person name="Grigoriev I.V."/>
            <person name="Debuchy R."/>
            <person name="Gladieux P."/>
            <person name="Thoren M.H."/>
            <person name="Johannesson H."/>
        </authorList>
    </citation>
    <scope>NUCLEOTIDE SEQUENCE</scope>
    <source>
        <strain evidence="1">SMH3391-2</strain>
    </source>
</reference>
<sequence>MAPILYIVGGMGTFKETASIQAELAYREPMHIRVRRWNTVTINQQLTSPLRKIPAEIRAIIFKLAIDGVDNRRPWVPRRISSLVPSIIFYALLHTCRLLYLETAHFPASQQELYIKSGRHPDSRWPFYGPLYVGNRIRSLRTDFWTIMDLVELESQAIQSFAMKASLAQSRGWRRPIRILDNIQKLRIAFCDPTLYLVDDYKDSLGKILSVMPSLETFIIQFEADELDHDMVESSVKHIARYWRFTVFNNPPADMIERCYRPFSEIDYPIQYGDVGGIDGGPVRWSELNTDGTEVYKWSWRDPEADVLEIDWDPSGYEQHPMLCVCSNCERHSAKRVVSTVQQKKQVVSTAKDPDIYAWMVTWTTDPGPGQAFATGATVPGTGQAFAAGVIMPGPRHAFAAGTIMPGLGLAFAAAGAIVPSRTETLAPPEEENSGRSNGNKMTWTEWEMWKEFKDYKTYRVIF</sequence>
<gene>
    <name evidence="1" type="ORF">B0T17DRAFT_506159</name>
</gene>
<keyword evidence="2" id="KW-1185">Reference proteome</keyword>
<name>A0AA39X961_9PEZI</name>
<dbReference type="Proteomes" id="UP001174934">
    <property type="component" value="Unassembled WGS sequence"/>
</dbReference>
<protein>
    <submittedName>
        <fullName evidence="1">Uncharacterized protein</fullName>
    </submittedName>
</protein>
<dbReference type="EMBL" id="JAULSR010000002">
    <property type="protein sequence ID" value="KAK0629626.1"/>
    <property type="molecule type" value="Genomic_DNA"/>
</dbReference>
<comment type="caution">
    <text evidence="1">The sequence shown here is derived from an EMBL/GenBank/DDBJ whole genome shotgun (WGS) entry which is preliminary data.</text>
</comment>
<evidence type="ECO:0000313" key="1">
    <source>
        <dbReference type="EMBL" id="KAK0629626.1"/>
    </source>
</evidence>
<accession>A0AA39X961</accession>